<dbReference type="InterPro" id="IPR052415">
    <property type="entry name" value="Diphthine_MTase"/>
</dbReference>
<evidence type="ECO:0000256" key="3">
    <source>
        <dbReference type="ARBA" id="ARBA00022737"/>
    </source>
</evidence>
<dbReference type="Pfam" id="PF00400">
    <property type="entry name" value="WD40"/>
    <property type="match status" value="1"/>
</dbReference>
<name>A0AAD9MM45_PROWI</name>
<reference evidence="9" key="1">
    <citation type="submission" date="2021-01" db="EMBL/GenBank/DDBJ databases">
        <authorList>
            <person name="Eckstrom K.M.E."/>
        </authorList>
    </citation>
    <scope>NUCLEOTIDE SEQUENCE</scope>
    <source>
        <strain evidence="9">UVCC 0001</strain>
    </source>
</reference>
<keyword evidence="4" id="KW-0378">Hydrolase</keyword>
<dbReference type="EMBL" id="JASFZW010000010">
    <property type="protein sequence ID" value="KAK2076351.1"/>
    <property type="molecule type" value="Genomic_DNA"/>
</dbReference>
<dbReference type="GO" id="GO:0017183">
    <property type="term" value="P:protein histidyl modification to diphthamide"/>
    <property type="evidence" value="ECO:0007669"/>
    <property type="project" value="TreeGrafter"/>
</dbReference>
<dbReference type="PROSITE" id="PS50294">
    <property type="entry name" value="WD_REPEATS_REGION"/>
    <property type="match status" value="1"/>
</dbReference>
<dbReference type="GO" id="GO:0005737">
    <property type="term" value="C:cytoplasm"/>
    <property type="evidence" value="ECO:0007669"/>
    <property type="project" value="TreeGrafter"/>
</dbReference>
<dbReference type="SMART" id="SM00320">
    <property type="entry name" value="WD40"/>
    <property type="match status" value="4"/>
</dbReference>
<dbReference type="EC" id="3.1.1.97" evidence="6"/>
<dbReference type="PANTHER" id="PTHR46042:SF1">
    <property type="entry name" value="DIPHTHINE METHYLTRANSFERASE"/>
    <property type="match status" value="1"/>
</dbReference>
<dbReference type="Proteomes" id="UP001255856">
    <property type="component" value="Unassembled WGS sequence"/>
</dbReference>
<evidence type="ECO:0000313" key="10">
    <source>
        <dbReference type="Proteomes" id="UP001255856"/>
    </source>
</evidence>
<dbReference type="InterPro" id="IPR015943">
    <property type="entry name" value="WD40/YVTN_repeat-like_dom_sf"/>
</dbReference>
<dbReference type="InterPro" id="IPR001680">
    <property type="entry name" value="WD40_rpt"/>
</dbReference>
<comment type="caution">
    <text evidence="9">The sequence shown here is derived from an EMBL/GenBank/DDBJ whole genome shotgun (WGS) entry which is preliminary data.</text>
</comment>
<dbReference type="PROSITE" id="PS50082">
    <property type="entry name" value="WD_REPEATS_2"/>
    <property type="match status" value="1"/>
</dbReference>
<protein>
    <recommendedName>
        <fullName evidence="6">methylated diphthine methylhydrolase</fullName>
        <ecNumber evidence="6">3.1.1.97</ecNumber>
    </recommendedName>
</protein>
<dbReference type="SUPFAM" id="SSF50978">
    <property type="entry name" value="WD40 repeat-like"/>
    <property type="match status" value="1"/>
</dbReference>
<organism evidence="9 10">
    <name type="scientific">Prototheca wickerhamii</name>
    <dbReference type="NCBI Taxonomy" id="3111"/>
    <lineage>
        <taxon>Eukaryota</taxon>
        <taxon>Viridiplantae</taxon>
        <taxon>Chlorophyta</taxon>
        <taxon>core chlorophytes</taxon>
        <taxon>Trebouxiophyceae</taxon>
        <taxon>Chlorellales</taxon>
        <taxon>Chlorellaceae</taxon>
        <taxon>Prototheca</taxon>
    </lineage>
</organism>
<dbReference type="AlphaFoldDB" id="A0AAD9MM45"/>
<evidence type="ECO:0000256" key="8">
    <source>
        <dbReference type="PROSITE-ProRule" id="PRU00221"/>
    </source>
</evidence>
<dbReference type="GO" id="GO:0061685">
    <property type="term" value="F:diphthine methylesterase activity"/>
    <property type="evidence" value="ECO:0007669"/>
    <property type="project" value="UniProtKB-EC"/>
</dbReference>
<comment type="pathway">
    <text evidence="1">Protein modification; peptidyl-diphthamide biosynthesis.</text>
</comment>
<proteinExistence type="inferred from homology"/>
<feature type="repeat" description="WD" evidence="8">
    <location>
        <begin position="210"/>
        <end position="245"/>
    </location>
</feature>
<comment type="similarity">
    <text evidence="5">Belongs to the DPH7 family.</text>
</comment>
<dbReference type="InterPro" id="IPR036322">
    <property type="entry name" value="WD40_repeat_dom_sf"/>
</dbReference>
<evidence type="ECO:0000313" key="9">
    <source>
        <dbReference type="EMBL" id="KAK2076351.1"/>
    </source>
</evidence>
<evidence type="ECO:0000256" key="2">
    <source>
        <dbReference type="ARBA" id="ARBA00022574"/>
    </source>
</evidence>
<evidence type="ECO:0000256" key="5">
    <source>
        <dbReference type="ARBA" id="ARBA00038092"/>
    </source>
</evidence>
<evidence type="ECO:0000256" key="4">
    <source>
        <dbReference type="ARBA" id="ARBA00022801"/>
    </source>
</evidence>
<keyword evidence="10" id="KW-1185">Reference proteome</keyword>
<keyword evidence="2 8" id="KW-0853">WD repeat</keyword>
<evidence type="ECO:0000256" key="1">
    <source>
        <dbReference type="ARBA" id="ARBA00005156"/>
    </source>
</evidence>
<evidence type="ECO:0000256" key="6">
    <source>
        <dbReference type="ARBA" id="ARBA00039131"/>
    </source>
</evidence>
<dbReference type="PANTHER" id="PTHR46042">
    <property type="entry name" value="DIPHTHINE METHYLTRANSFERASE"/>
    <property type="match status" value="1"/>
</dbReference>
<gene>
    <name evidence="9" type="ORF">QBZ16_000876</name>
</gene>
<sequence length="338" mass="36529">MGTASTLATLHLTENTDLVAWSPREPNELAIGTYQLDKSSGVRSGHVYLYTLDGADEEEQRLSLAREWAGPGVFEMAWAGAGLGDQGPLLAVALTDGSVRILDAQLRELARTDESEEDALTCCVCWLEAPRTGSASATLLASYSDGSAERFQLAESGLRPCGRWKAHDLEAWAAAPGVGAEPAIAFTGGDDGAIKAWDSRAGDAPVWANRREHTAGVCCIAPSPHLDHEFATGSYDESVRLWDVRWPGRPSVTASAAVGGGVWRLRWHPRDPARLLAAAMQHGFVIVHRCEMDLVPDELYPHQQTLAYGADWRRPGGDLVATASFYDNLVHVWRPGSC</sequence>
<accession>A0AAD9MM45</accession>
<evidence type="ECO:0000256" key="7">
    <source>
        <dbReference type="ARBA" id="ARBA00047551"/>
    </source>
</evidence>
<comment type="catalytic activity">
    <reaction evidence="7">
        <text>diphthine methyl ester-[translation elongation factor 2] + H2O = diphthine-[translation elongation factor 2] + methanol + H(+)</text>
        <dbReference type="Rhea" id="RHEA:42656"/>
        <dbReference type="Rhea" id="RHEA-COMP:10172"/>
        <dbReference type="Rhea" id="RHEA-COMP:10173"/>
        <dbReference type="ChEBI" id="CHEBI:15377"/>
        <dbReference type="ChEBI" id="CHEBI:15378"/>
        <dbReference type="ChEBI" id="CHEBI:17790"/>
        <dbReference type="ChEBI" id="CHEBI:79005"/>
        <dbReference type="ChEBI" id="CHEBI:82696"/>
        <dbReference type="EC" id="3.1.1.97"/>
    </reaction>
</comment>
<keyword evidence="3" id="KW-0677">Repeat</keyword>
<dbReference type="Gene3D" id="2.130.10.10">
    <property type="entry name" value="YVTN repeat-like/Quinoprotein amine dehydrogenase"/>
    <property type="match status" value="1"/>
</dbReference>